<dbReference type="EMBL" id="CP063131">
    <property type="protein sequence ID" value="QOU18396.1"/>
    <property type="molecule type" value="Genomic_DNA"/>
</dbReference>
<evidence type="ECO:0000313" key="4">
    <source>
        <dbReference type="EMBL" id="QOU18396.1"/>
    </source>
</evidence>
<evidence type="ECO:0000256" key="1">
    <source>
        <dbReference type="SAM" id="MobiDB-lite"/>
    </source>
</evidence>
<dbReference type="RefSeq" id="XP_041134890.1">
    <property type="nucleotide sequence ID" value="XM_041278695.1"/>
</dbReference>
<evidence type="ECO:0000313" key="6">
    <source>
        <dbReference type="Proteomes" id="UP000478008"/>
    </source>
</evidence>
<dbReference type="Proteomes" id="UP000478008">
    <property type="component" value="Unassembled WGS sequence"/>
</dbReference>
<dbReference type="InterPro" id="IPR019434">
    <property type="entry name" value="DUF2423"/>
</dbReference>
<dbReference type="Proteomes" id="UP000663131">
    <property type="component" value="Chromosome 3"/>
</dbReference>
<proteinExistence type="predicted"/>
<feature type="region of interest" description="Disordered" evidence="1">
    <location>
        <begin position="69"/>
        <end position="97"/>
    </location>
</feature>
<evidence type="ECO:0000259" key="2">
    <source>
        <dbReference type="Pfam" id="PF10338"/>
    </source>
</evidence>
<feature type="region of interest" description="Disordered" evidence="1">
    <location>
        <begin position="1"/>
        <end position="28"/>
    </location>
</feature>
<evidence type="ECO:0000313" key="7">
    <source>
        <dbReference type="Proteomes" id="UP000568158"/>
    </source>
</evidence>
<dbReference type="EMBL" id="JABCYN010000027">
    <property type="protein sequence ID" value="KAF6010234.1"/>
    <property type="molecule type" value="Genomic_DNA"/>
</dbReference>
<reference evidence="4" key="4">
    <citation type="journal article" name="BMC Genomics">
        <title>New genome assemblies reveal patterns of domestication and adaptation across Brettanomyces (Dekkera) species.</title>
        <authorList>
            <person name="Roach M.J."/>
            <person name="Borneman A.R."/>
        </authorList>
    </citation>
    <scope>NUCLEOTIDE SEQUENCE</scope>
    <source>
        <strain evidence="4">UCD 2041</strain>
    </source>
</reference>
<accession>A0A7D9H3A8</accession>
<dbReference type="Proteomes" id="UP000568158">
    <property type="component" value="Unassembled WGS sequence"/>
</dbReference>
<gene>
    <name evidence="4" type="ORF">BRETT_000123</name>
    <name evidence="5" type="ORF">DEBR0S5_02520G</name>
    <name evidence="3" type="ORF">HII12_002941</name>
</gene>
<feature type="domain" description="DUF2423" evidence="2">
    <location>
        <begin position="1"/>
        <end position="47"/>
    </location>
</feature>
<feature type="compositionally biased region" description="Basic residues" evidence="1">
    <location>
        <begin position="75"/>
        <end position="97"/>
    </location>
</feature>
<evidence type="ECO:0000313" key="3">
    <source>
        <dbReference type="EMBL" id="KAF6010234.1"/>
    </source>
</evidence>
<dbReference type="AlphaFoldDB" id="A0A7D9H3A8"/>
<reference evidence="4" key="3">
    <citation type="submission" date="2020-10" db="EMBL/GenBank/DDBJ databases">
        <authorList>
            <person name="Palmer J.M."/>
        </authorList>
    </citation>
    <scope>NUCLEOTIDE SEQUENCE</scope>
    <source>
        <strain evidence="4">UCD 2041</strain>
    </source>
</reference>
<protein>
    <submittedName>
        <fullName evidence="5">DEBR0S5_02520g1_1</fullName>
    </submittedName>
</protein>
<evidence type="ECO:0000313" key="5">
    <source>
        <dbReference type="EMBL" id="VUG19428.1"/>
    </source>
</evidence>
<dbReference type="Pfam" id="PF10338">
    <property type="entry name" value="YBL028C_N"/>
    <property type="match status" value="1"/>
</dbReference>
<dbReference type="EMBL" id="CABFWN010000005">
    <property type="protein sequence ID" value="VUG19428.1"/>
    <property type="molecule type" value="Genomic_DNA"/>
</dbReference>
<reference evidence="3 7" key="2">
    <citation type="journal article" date="2020" name="Appl. Microbiol. Biotechnol.">
        <title>Targeted gene deletion in Brettanomyces bruxellensis with an expression-free CRISPR-Cas9 system.</title>
        <authorList>
            <person name="Varela C."/>
            <person name="Bartel C."/>
            <person name="Onetto C."/>
            <person name="Borneman A."/>
        </authorList>
    </citation>
    <scope>NUCLEOTIDE SEQUENCE [LARGE SCALE GENOMIC DNA]</scope>
    <source>
        <strain evidence="3 7">AWRI1613</strain>
    </source>
</reference>
<dbReference type="GeneID" id="64572049"/>
<reference evidence="5 6" key="1">
    <citation type="submission" date="2019-07" db="EMBL/GenBank/DDBJ databases">
        <authorList>
            <person name="Friedrich A."/>
            <person name="Schacherer J."/>
        </authorList>
    </citation>
    <scope>NUCLEOTIDE SEQUENCE [LARGE SCALE GENOMIC DNA]</scope>
</reference>
<dbReference type="KEGG" id="bbrx:BRETT_000123"/>
<keyword evidence="6" id="KW-1185">Reference proteome</keyword>
<sequence>MGYSARSKPKLRAKAAKVAAKGSDYSRTEKERIKRIAEKGIENLEKQKKEKEHDGGMDTDTVADLKSKISTSGWRKTRSAQSKRRKALKKHRKTLKF</sequence>
<organism evidence="5 6">
    <name type="scientific">Dekkera bruxellensis</name>
    <name type="common">Brettanomyces custersii</name>
    <dbReference type="NCBI Taxonomy" id="5007"/>
    <lineage>
        <taxon>Eukaryota</taxon>
        <taxon>Fungi</taxon>
        <taxon>Dikarya</taxon>
        <taxon>Ascomycota</taxon>
        <taxon>Saccharomycotina</taxon>
        <taxon>Pichiomycetes</taxon>
        <taxon>Pichiales</taxon>
        <taxon>Pichiaceae</taxon>
        <taxon>Brettanomyces</taxon>
    </lineage>
</organism>
<name>A0A7D9H3A8_DEKBR</name>